<proteinExistence type="predicted"/>
<feature type="region of interest" description="Disordered" evidence="1">
    <location>
        <begin position="29"/>
        <end position="60"/>
    </location>
</feature>
<accession>A0AAP0PHY1</accession>
<dbReference type="AlphaFoldDB" id="A0AAP0PHY1"/>
<dbReference type="EMBL" id="JBBNAF010000005">
    <property type="protein sequence ID" value="KAK9141461.1"/>
    <property type="molecule type" value="Genomic_DNA"/>
</dbReference>
<keyword evidence="3" id="KW-1185">Reference proteome</keyword>
<evidence type="ECO:0000313" key="2">
    <source>
        <dbReference type="EMBL" id="KAK9141461.1"/>
    </source>
</evidence>
<organism evidence="2 3">
    <name type="scientific">Stephania yunnanensis</name>
    <dbReference type="NCBI Taxonomy" id="152371"/>
    <lineage>
        <taxon>Eukaryota</taxon>
        <taxon>Viridiplantae</taxon>
        <taxon>Streptophyta</taxon>
        <taxon>Embryophyta</taxon>
        <taxon>Tracheophyta</taxon>
        <taxon>Spermatophyta</taxon>
        <taxon>Magnoliopsida</taxon>
        <taxon>Ranunculales</taxon>
        <taxon>Menispermaceae</taxon>
        <taxon>Menispermoideae</taxon>
        <taxon>Cissampelideae</taxon>
        <taxon>Stephania</taxon>
    </lineage>
</organism>
<dbReference type="Proteomes" id="UP001420932">
    <property type="component" value="Unassembled WGS sequence"/>
</dbReference>
<reference evidence="2 3" key="1">
    <citation type="submission" date="2024-01" db="EMBL/GenBank/DDBJ databases">
        <title>Genome assemblies of Stephania.</title>
        <authorList>
            <person name="Yang L."/>
        </authorList>
    </citation>
    <scope>NUCLEOTIDE SEQUENCE [LARGE SCALE GENOMIC DNA]</scope>
    <source>
        <strain evidence="2">YNDBR</strain>
        <tissue evidence="2">Leaf</tissue>
    </source>
</reference>
<protein>
    <submittedName>
        <fullName evidence="2">Uncharacterized protein</fullName>
    </submittedName>
</protein>
<dbReference type="PANTHER" id="PTHR37376:SF1">
    <property type="entry name" value="EXPRESSED PROTEIN"/>
    <property type="match status" value="1"/>
</dbReference>
<comment type="caution">
    <text evidence="2">The sequence shown here is derived from an EMBL/GenBank/DDBJ whole genome shotgun (WGS) entry which is preliminary data.</text>
</comment>
<sequence>MAINRDSSTTPPPVIGKIGRYTVFITPPSTPKPFSDSASESPVPPRFTRPRTSIARPFRLSKLLPRRSTTPFSLDLHPSPLRPLDSSGMLLRSAFDRGSVLVRMVWSGSVQVSMGVERLLRDPGASLLIDYGNGNRIFRHV</sequence>
<gene>
    <name evidence="2" type="ORF">Syun_010861</name>
</gene>
<name>A0AAP0PHY1_9MAGN</name>
<evidence type="ECO:0000313" key="3">
    <source>
        <dbReference type="Proteomes" id="UP001420932"/>
    </source>
</evidence>
<dbReference type="PANTHER" id="PTHR37376">
    <property type="entry name" value="EXPRESSED PROTEIN"/>
    <property type="match status" value="1"/>
</dbReference>
<evidence type="ECO:0000256" key="1">
    <source>
        <dbReference type="SAM" id="MobiDB-lite"/>
    </source>
</evidence>